<keyword evidence="2" id="KW-0479">Metal-binding</keyword>
<feature type="region of interest" description="Disordered" evidence="3">
    <location>
        <begin position="399"/>
        <end position="418"/>
    </location>
</feature>
<proteinExistence type="predicted"/>
<dbReference type="Pfam" id="PF22669">
    <property type="entry name" value="Exo_endo_phos2"/>
    <property type="match status" value="1"/>
</dbReference>
<dbReference type="GO" id="GO:0046856">
    <property type="term" value="P:phosphatidylinositol dephosphorylation"/>
    <property type="evidence" value="ECO:0007669"/>
    <property type="project" value="InterPro"/>
</dbReference>
<feature type="compositionally biased region" description="Basic and acidic residues" evidence="3">
    <location>
        <begin position="332"/>
        <end position="345"/>
    </location>
</feature>
<sequence>MASIHESSKKVDGSYFILCKEIKKECGSERMESYKGRLSTGGGVFADKTSNGFPQATLERLGSEDLESTQRQLLKQFELLEDHSRRLTERVHQLQGQAGPEGQQRQQLEAGECQPGPSSRTLKRESGELAGDPTEGAQQAPAEMADFQSSQVVNIGGGIPFELLSESNWLSWSIKMQQLLRRDGLWDCVETEVLRTDSAEEKRLDERARAQIMLCLSNSQLLHVANASTAFECWNLLRVMHVRETAGSIISLTRRLFRTVMKEGESLATHLQTLKSLFLQLQQRGKHYDETDQTYIILSSLPESWLPVINSMESMPPRDLTLEYVVGRLTEEAERRSDRQAEPQEWRSYSRGGQQQNLPMEQRQGLDLAMVVRRCYRCNQPGHLQCQCRARLPGDDVEQRQQLTQKRKQKGFSSGKKNTRSAQFVSAFSREERKIPRGTWLLDSGSSRIICNSREDFKTLEKPADGKDSIYLADGRRSKIDGQGTCFLQCLNTTLPETLFVSSLDYCLLSVSCLINVGYSVNFTQDGCLIKSGTQLNIQRTQKTAFADFTEGEIKFIPMYKFDSKTDRWDSSGKCHMPAWCEPILWRGGSVNQLSYRSHMELKRSDHKPVSSLFLTGVKVVADRRYRKVFEDIVQLMDRMENEFLPSLEGGKDE</sequence>
<dbReference type="InterPro" id="IPR001878">
    <property type="entry name" value="Znf_CCHC"/>
</dbReference>
<dbReference type="InterPro" id="IPR036691">
    <property type="entry name" value="Endo/exonu/phosph_ase_sf"/>
</dbReference>
<dbReference type="Gene3D" id="3.60.10.10">
    <property type="entry name" value="Endonuclease/exonuclease/phosphatase"/>
    <property type="match status" value="1"/>
</dbReference>
<keyword evidence="2" id="KW-0862">Zinc</keyword>
<feature type="region of interest" description="Disordered" evidence="3">
    <location>
        <begin position="332"/>
        <end position="360"/>
    </location>
</feature>
<evidence type="ECO:0000256" key="2">
    <source>
        <dbReference type="PROSITE-ProRule" id="PRU00047"/>
    </source>
</evidence>
<dbReference type="SMART" id="SM00128">
    <property type="entry name" value="IPPc"/>
    <property type="match status" value="1"/>
</dbReference>
<keyword evidence="6" id="KW-1185">Reference proteome</keyword>
<evidence type="ECO:0000313" key="5">
    <source>
        <dbReference type="EMBL" id="CAI5799345.1"/>
    </source>
</evidence>
<keyword evidence="2" id="KW-0863">Zinc-finger</keyword>
<dbReference type="PANTHER" id="PTHR11200:SF176">
    <property type="entry name" value="INOSITOL POLYPHOSPHATE 5-PHOSPHATASE OCRL"/>
    <property type="match status" value="1"/>
</dbReference>
<dbReference type="InterPro" id="IPR000300">
    <property type="entry name" value="IPPc"/>
</dbReference>
<dbReference type="EMBL" id="OX395145">
    <property type="protein sequence ID" value="CAI5799345.1"/>
    <property type="molecule type" value="Genomic_DNA"/>
</dbReference>
<protein>
    <recommendedName>
        <fullName evidence="1">phosphoinositide 5-phosphatase</fullName>
        <ecNumber evidence="1">3.1.3.36</ecNumber>
    </recommendedName>
</protein>
<dbReference type="PANTHER" id="PTHR11200">
    <property type="entry name" value="INOSITOL 5-PHOSPHATASE"/>
    <property type="match status" value="1"/>
</dbReference>
<dbReference type="InterPro" id="IPR046985">
    <property type="entry name" value="IP5"/>
</dbReference>
<dbReference type="GO" id="GO:0005737">
    <property type="term" value="C:cytoplasm"/>
    <property type="evidence" value="ECO:0007669"/>
    <property type="project" value="TreeGrafter"/>
</dbReference>
<evidence type="ECO:0000313" key="6">
    <source>
        <dbReference type="Proteomes" id="UP001178461"/>
    </source>
</evidence>
<dbReference type="Pfam" id="PF14223">
    <property type="entry name" value="Retrotran_gag_2"/>
    <property type="match status" value="1"/>
</dbReference>
<dbReference type="GO" id="GO:0003676">
    <property type="term" value="F:nucleic acid binding"/>
    <property type="evidence" value="ECO:0007669"/>
    <property type="project" value="InterPro"/>
</dbReference>
<dbReference type="Pfam" id="PF22936">
    <property type="entry name" value="Pol_BBD"/>
    <property type="match status" value="1"/>
</dbReference>
<organism evidence="5 6">
    <name type="scientific">Podarcis lilfordi</name>
    <name type="common">Lilford's wall lizard</name>
    <dbReference type="NCBI Taxonomy" id="74358"/>
    <lineage>
        <taxon>Eukaryota</taxon>
        <taxon>Metazoa</taxon>
        <taxon>Chordata</taxon>
        <taxon>Craniata</taxon>
        <taxon>Vertebrata</taxon>
        <taxon>Euteleostomi</taxon>
        <taxon>Lepidosauria</taxon>
        <taxon>Squamata</taxon>
        <taxon>Bifurcata</taxon>
        <taxon>Unidentata</taxon>
        <taxon>Episquamata</taxon>
        <taxon>Laterata</taxon>
        <taxon>Lacertibaenia</taxon>
        <taxon>Lacertidae</taxon>
        <taxon>Podarcis</taxon>
    </lineage>
</organism>
<gene>
    <name evidence="5" type="ORF">PODLI_1B004248</name>
</gene>
<dbReference type="Proteomes" id="UP001178461">
    <property type="component" value="Chromosome W"/>
</dbReference>
<dbReference type="PROSITE" id="PS50158">
    <property type="entry name" value="ZF_CCHC"/>
    <property type="match status" value="1"/>
</dbReference>
<dbReference type="GO" id="GO:0004439">
    <property type="term" value="F:phosphatidylinositol-4,5-bisphosphate 5-phosphatase activity"/>
    <property type="evidence" value="ECO:0007669"/>
    <property type="project" value="UniProtKB-EC"/>
</dbReference>
<reference evidence="5" key="1">
    <citation type="submission" date="2022-12" db="EMBL/GenBank/DDBJ databases">
        <authorList>
            <person name="Alioto T."/>
            <person name="Alioto T."/>
            <person name="Gomez Garrido J."/>
        </authorList>
    </citation>
    <scope>NUCLEOTIDE SEQUENCE</scope>
</reference>
<accession>A0AA35PV69</accession>
<dbReference type="GO" id="GO:0008270">
    <property type="term" value="F:zinc ion binding"/>
    <property type="evidence" value="ECO:0007669"/>
    <property type="project" value="UniProtKB-KW"/>
</dbReference>
<dbReference type="EC" id="3.1.3.36" evidence="1"/>
<dbReference type="SUPFAM" id="SSF56219">
    <property type="entry name" value="DNase I-like"/>
    <property type="match status" value="1"/>
</dbReference>
<evidence type="ECO:0000259" key="4">
    <source>
        <dbReference type="PROSITE" id="PS50158"/>
    </source>
</evidence>
<dbReference type="GO" id="GO:0016020">
    <property type="term" value="C:membrane"/>
    <property type="evidence" value="ECO:0007669"/>
    <property type="project" value="TreeGrafter"/>
</dbReference>
<evidence type="ECO:0000256" key="1">
    <source>
        <dbReference type="ARBA" id="ARBA00013044"/>
    </source>
</evidence>
<feature type="domain" description="CCHC-type" evidence="4">
    <location>
        <begin position="373"/>
        <end position="389"/>
    </location>
</feature>
<evidence type="ECO:0000256" key="3">
    <source>
        <dbReference type="SAM" id="MobiDB-lite"/>
    </source>
</evidence>
<name>A0AA35PV69_9SAUR</name>
<dbReference type="AlphaFoldDB" id="A0AA35PV69"/>
<dbReference type="InterPro" id="IPR054722">
    <property type="entry name" value="PolX-like_BBD"/>
</dbReference>
<feature type="region of interest" description="Disordered" evidence="3">
    <location>
        <begin position="90"/>
        <end position="142"/>
    </location>
</feature>